<name>A0A4S8JDE8_MUSBA</name>
<keyword evidence="3" id="KW-1185">Reference proteome</keyword>
<organism evidence="2 3">
    <name type="scientific">Musa balbisiana</name>
    <name type="common">Banana</name>
    <dbReference type="NCBI Taxonomy" id="52838"/>
    <lineage>
        <taxon>Eukaryota</taxon>
        <taxon>Viridiplantae</taxon>
        <taxon>Streptophyta</taxon>
        <taxon>Embryophyta</taxon>
        <taxon>Tracheophyta</taxon>
        <taxon>Spermatophyta</taxon>
        <taxon>Magnoliopsida</taxon>
        <taxon>Liliopsida</taxon>
        <taxon>Zingiberales</taxon>
        <taxon>Musaceae</taxon>
        <taxon>Musa</taxon>
    </lineage>
</organism>
<dbReference type="Proteomes" id="UP000317650">
    <property type="component" value="Chromosome 7"/>
</dbReference>
<sequence>MLTAHGSELEMGDAHPTVARENDTSSSLPPPPPPPHQLNLEIRIMCVDAVTKQTMPSLLSSVLASVGKHETRSRCTINHAKATELKERDVYVRSGSRGFGNERLRANRSV</sequence>
<reference evidence="2 3" key="1">
    <citation type="journal article" date="2019" name="Nat. Plants">
        <title>Genome sequencing of Musa balbisiana reveals subgenome evolution and function divergence in polyploid bananas.</title>
        <authorList>
            <person name="Yao X."/>
        </authorList>
    </citation>
    <scope>NUCLEOTIDE SEQUENCE [LARGE SCALE GENOMIC DNA]</scope>
    <source>
        <strain evidence="3">cv. DH-PKW</strain>
        <tissue evidence="2">Leaves</tissue>
    </source>
</reference>
<dbReference type="EMBL" id="PYDT01000005">
    <property type="protein sequence ID" value="THU59867.1"/>
    <property type="molecule type" value="Genomic_DNA"/>
</dbReference>
<gene>
    <name evidence="2" type="ORF">C4D60_Mb07t06540</name>
</gene>
<evidence type="ECO:0000313" key="2">
    <source>
        <dbReference type="EMBL" id="THU59867.1"/>
    </source>
</evidence>
<proteinExistence type="predicted"/>
<evidence type="ECO:0000313" key="3">
    <source>
        <dbReference type="Proteomes" id="UP000317650"/>
    </source>
</evidence>
<feature type="region of interest" description="Disordered" evidence="1">
    <location>
        <begin position="1"/>
        <end position="37"/>
    </location>
</feature>
<accession>A0A4S8JDE8</accession>
<evidence type="ECO:0000256" key="1">
    <source>
        <dbReference type="SAM" id="MobiDB-lite"/>
    </source>
</evidence>
<comment type="caution">
    <text evidence="2">The sequence shown here is derived from an EMBL/GenBank/DDBJ whole genome shotgun (WGS) entry which is preliminary data.</text>
</comment>
<dbReference type="AlphaFoldDB" id="A0A4S8JDE8"/>
<protein>
    <submittedName>
        <fullName evidence="2">Uncharacterized protein</fullName>
    </submittedName>
</protein>